<proteinExistence type="predicted"/>
<protein>
    <submittedName>
        <fullName evidence="1">Uncharacterized protein</fullName>
    </submittedName>
</protein>
<reference evidence="1" key="1">
    <citation type="submission" date="2017-10" db="EMBL/GenBank/DDBJ databases">
        <authorList>
            <person name="Colston S.M."/>
            <person name="Graf J."/>
        </authorList>
    </citation>
    <scope>NUCLEOTIDE SEQUENCE</scope>
    <source>
        <strain evidence="1">BAQ071013-135</strain>
    </source>
</reference>
<dbReference type="EMBL" id="PDXJ01000026">
    <property type="protein sequence ID" value="TND51840.1"/>
    <property type="molecule type" value="Genomic_DNA"/>
</dbReference>
<name>A0AAX2UP01_AERVE</name>
<evidence type="ECO:0000313" key="2">
    <source>
        <dbReference type="Proteomes" id="UP000796104"/>
    </source>
</evidence>
<gene>
    <name evidence="1" type="ORF">CF123_18395</name>
</gene>
<accession>A0AAX2UP01</accession>
<dbReference type="AlphaFoldDB" id="A0AAX2UP01"/>
<sequence length="80" mass="8980">MSDPILESGHWFTDGTRLFIVPPGVEEIIGPDAPVVEELNSIYRNGQFEQISPEQVAAQCGLEIIPSMLRRKFGQRYFSA</sequence>
<dbReference type="Proteomes" id="UP000796104">
    <property type="component" value="Unassembled WGS sequence"/>
</dbReference>
<reference evidence="1" key="2">
    <citation type="journal article" date="2019" name="PLoS ONE">
        <title>Identification and characterization of putative Aeromonas spp. T3SS effectors.</title>
        <authorList>
            <person name="Rangel L.T."/>
            <person name="Marden J."/>
            <person name="Colston S."/>
            <person name="Setubal J.C."/>
            <person name="Graf J."/>
            <person name="Gogarten J.P."/>
        </authorList>
    </citation>
    <scope>NUCLEOTIDE SEQUENCE</scope>
    <source>
        <strain evidence="1">BAQ071013-135</strain>
    </source>
</reference>
<dbReference type="RefSeq" id="WP_139495290.1">
    <property type="nucleotide sequence ID" value="NZ_AP027934.1"/>
</dbReference>
<evidence type="ECO:0000313" key="1">
    <source>
        <dbReference type="EMBL" id="TND51840.1"/>
    </source>
</evidence>
<organism evidence="1 2">
    <name type="scientific">Aeromonas veronii</name>
    <dbReference type="NCBI Taxonomy" id="654"/>
    <lineage>
        <taxon>Bacteria</taxon>
        <taxon>Pseudomonadati</taxon>
        <taxon>Pseudomonadota</taxon>
        <taxon>Gammaproteobacteria</taxon>
        <taxon>Aeromonadales</taxon>
        <taxon>Aeromonadaceae</taxon>
        <taxon>Aeromonas</taxon>
    </lineage>
</organism>
<comment type="caution">
    <text evidence="1">The sequence shown here is derived from an EMBL/GenBank/DDBJ whole genome shotgun (WGS) entry which is preliminary data.</text>
</comment>